<evidence type="ECO:0000259" key="6">
    <source>
        <dbReference type="Pfam" id="PF08323"/>
    </source>
</evidence>
<dbReference type="AlphaFoldDB" id="A0A1G7U4K3"/>
<evidence type="ECO:0000256" key="2">
    <source>
        <dbReference type="ARBA" id="ARBA00006047"/>
    </source>
</evidence>
<dbReference type="InterPro" id="IPR013534">
    <property type="entry name" value="Starch_synth_cat_dom"/>
</dbReference>
<feature type="domain" description="Starch synthase catalytic" evidence="6">
    <location>
        <begin position="32"/>
        <end position="276"/>
    </location>
</feature>
<organism evidence="7 8">
    <name type="scientific">Mucilaginibacter gossypii</name>
    <dbReference type="NCBI Taxonomy" id="551996"/>
    <lineage>
        <taxon>Bacteria</taxon>
        <taxon>Pseudomonadati</taxon>
        <taxon>Bacteroidota</taxon>
        <taxon>Sphingobacteriia</taxon>
        <taxon>Sphingobacteriales</taxon>
        <taxon>Sphingobacteriaceae</taxon>
        <taxon>Mucilaginibacter</taxon>
    </lineage>
</organism>
<dbReference type="GO" id="GO:0009011">
    <property type="term" value="F:alpha-1,4-glucan glucosyltransferase (ADP-glucose donor) activity"/>
    <property type="evidence" value="ECO:0007669"/>
    <property type="project" value="UniProtKB-EC"/>
</dbReference>
<dbReference type="EMBL" id="FNCG01000003">
    <property type="protein sequence ID" value="SDG42367.1"/>
    <property type="molecule type" value="Genomic_DNA"/>
</dbReference>
<protein>
    <recommendedName>
        <fullName evidence="3">starch synthase</fullName>
        <ecNumber evidence="3">2.4.1.21</ecNumber>
    </recommendedName>
</protein>
<evidence type="ECO:0000313" key="7">
    <source>
        <dbReference type="EMBL" id="SDG42367.1"/>
    </source>
</evidence>
<comment type="catalytic activity">
    <reaction evidence="1">
        <text>[(1-&gt;4)-alpha-D-glucosyl](n) + ADP-alpha-D-glucose = [(1-&gt;4)-alpha-D-glucosyl](n+1) + ADP + H(+)</text>
        <dbReference type="Rhea" id="RHEA:18189"/>
        <dbReference type="Rhea" id="RHEA-COMP:9584"/>
        <dbReference type="Rhea" id="RHEA-COMP:9587"/>
        <dbReference type="ChEBI" id="CHEBI:15378"/>
        <dbReference type="ChEBI" id="CHEBI:15444"/>
        <dbReference type="ChEBI" id="CHEBI:57498"/>
        <dbReference type="ChEBI" id="CHEBI:456216"/>
        <dbReference type="EC" id="2.4.1.21"/>
    </reaction>
</comment>
<comment type="similarity">
    <text evidence="2">Belongs to the glycogen phosphorylase family.</text>
</comment>
<evidence type="ECO:0000313" key="8">
    <source>
        <dbReference type="Proteomes" id="UP000199705"/>
    </source>
</evidence>
<dbReference type="Pfam" id="PF00343">
    <property type="entry name" value="Phosphorylase"/>
    <property type="match status" value="1"/>
</dbReference>
<evidence type="ECO:0000256" key="3">
    <source>
        <dbReference type="ARBA" id="ARBA00012588"/>
    </source>
</evidence>
<name>A0A1G7U4K3_9SPHI</name>
<dbReference type="GO" id="GO:0008184">
    <property type="term" value="F:glycogen phosphorylase activity"/>
    <property type="evidence" value="ECO:0007669"/>
    <property type="project" value="InterPro"/>
</dbReference>
<proteinExistence type="inferred from homology"/>
<dbReference type="GO" id="GO:0005975">
    <property type="term" value="P:carbohydrate metabolic process"/>
    <property type="evidence" value="ECO:0007669"/>
    <property type="project" value="InterPro"/>
</dbReference>
<dbReference type="InterPro" id="IPR011834">
    <property type="entry name" value="Agluc_phsphrylas"/>
</dbReference>
<keyword evidence="4" id="KW-0328">Glycosyltransferase</keyword>
<dbReference type="GO" id="GO:0030170">
    <property type="term" value="F:pyridoxal phosphate binding"/>
    <property type="evidence" value="ECO:0007669"/>
    <property type="project" value="InterPro"/>
</dbReference>
<dbReference type="PANTHER" id="PTHR42655">
    <property type="entry name" value="GLYCOGEN PHOSPHORYLASE"/>
    <property type="match status" value="1"/>
</dbReference>
<evidence type="ECO:0000256" key="1">
    <source>
        <dbReference type="ARBA" id="ARBA00001478"/>
    </source>
</evidence>
<dbReference type="InterPro" id="IPR000811">
    <property type="entry name" value="Glyco_trans_35"/>
</dbReference>
<keyword evidence="8" id="KW-1185">Reference proteome</keyword>
<reference evidence="8" key="1">
    <citation type="submission" date="2016-10" db="EMBL/GenBank/DDBJ databases">
        <authorList>
            <person name="Varghese N."/>
            <person name="Submissions S."/>
        </authorList>
    </citation>
    <scope>NUCLEOTIDE SEQUENCE [LARGE SCALE GENOMIC DNA]</scope>
    <source>
        <strain evidence="8">Gh-67</strain>
    </source>
</reference>
<accession>A0A1G7U4K3</accession>
<dbReference type="EC" id="2.4.1.21" evidence="3"/>
<dbReference type="RefSeq" id="WP_091164382.1">
    <property type="nucleotide sequence ID" value="NZ_FNCG01000003.1"/>
</dbReference>
<sequence>MNFSFQHPYPINPEYKTPVAYLCMEYAVHQPLKTYSGGLGYLAGSLMRSAYELRQNVIGIGILWKYGYYNQGRKGDETMEVLFQEKIYHFLIDTGIKFTIKVSGHDVWVTAFYLKPEIFKTAPMFFLTTDLPENDYLAKTISHKLYDSNPETGTAAAILLGEGGARLLEAINFQPDIYHLNESHALPIAFYLYKKYQSVEEVKRRLVFTNHTPEPGGNQRSDLFLLNKMGFWGDIPIDEVKEIAGCQGDVMDHTLTAFRFSGKANAVSKMHLNTLQGIWNGNNGICELTSITNAQSYSYWADKEMYAALETNQIQKLVEKKKAGKRALFDEVADQCGVLLDPEVLTIVFAKRFAGYKRPELLLHDMDFFHQLLTNNKMPIQMIWAGKPYPMDYDAIASFDKIVNLCKYYPNCAILVGYELRLSRLLKQGADVWLNTPRLTHEASGTSGMSAAMNGCINVSIPDGWFPEFVVDGVNGFVIPNTEISEHKFQQDETDAHNLYNLLQRTVIPLYYDHPDKWIEIIRHSMQDIFPHFDSNRMAKEYYKQLYTNGTNIC</sequence>
<dbReference type="PANTHER" id="PTHR42655:SF1">
    <property type="entry name" value="GLYCOGEN PHOSPHORYLASE"/>
    <property type="match status" value="1"/>
</dbReference>
<dbReference type="SUPFAM" id="SSF53756">
    <property type="entry name" value="UDP-Glycosyltransferase/glycogen phosphorylase"/>
    <property type="match status" value="1"/>
</dbReference>
<dbReference type="Proteomes" id="UP000199705">
    <property type="component" value="Unassembled WGS sequence"/>
</dbReference>
<evidence type="ECO:0000256" key="5">
    <source>
        <dbReference type="ARBA" id="ARBA00022679"/>
    </source>
</evidence>
<dbReference type="Pfam" id="PF08323">
    <property type="entry name" value="Glyco_transf_5"/>
    <property type="match status" value="1"/>
</dbReference>
<dbReference type="InterPro" id="IPR052182">
    <property type="entry name" value="Glycogen/Maltodextrin_Phosph"/>
</dbReference>
<keyword evidence="5" id="KW-0808">Transferase</keyword>
<dbReference type="Gene3D" id="3.40.50.2000">
    <property type="entry name" value="Glycogen Phosphorylase B"/>
    <property type="match status" value="2"/>
</dbReference>
<dbReference type="STRING" id="551996.SAMN05192573_103368"/>
<gene>
    <name evidence="7" type="ORF">SAMN05192573_103368</name>
</gene>
<dbReference type="NCBIfam" id="TIGR02094">
    <property type="entry name" value="more_P_ylases"/>
    <property type="match status" value="1"/>
</dbReference>
<evidence type="ECO:0000256" key="4">
    <source>
        <dbReference type="ARBA" id="ARBA00022676"/>
    </source>
</evidence>